<evidence type="ECO:0000313" key="1">
    <source>
        <dbReference type="EMBL" id="KOO27570.1"/>
    </source>
</evidence>
<dbReference type="AlphaFoldDB" id="A0A0M0JM63"/>
<name>A0A0M0JM63_9EUKA</name>
<accession>A0A0M0JM63</accession>
<dbReference type="EMBL" id="JWZX01002699">
    <property type="protein sequence ID" value="KOO27570.1"/>
    <property type="molecule type" value="Genomic_DNA"/>
</dbReference>
<keyword evidence="2" id="KW-1185">Reference proteome</keyword>
<evidence type="ECO:0000313" key="2">
    <source>
        <dbReference type="Proteomes" id="UP000037460"/>
    </source>
</evidence>
<gene>
    <name evidence="1" type="ORF">Ctob_003331</name>
</gene>
<organism evidence="1 2">
    <name type="scientific">Chrysochromulina tobinii</name>
    <dbReference type="NCBI Taxonomy" id="1460289"/>
    <lineage>
        <taxon>Eukaryota</taxon>
        <taxon>Haptista</taxon>
        <taxon>Haptophyta</taxon>
        <taxon>Prymnesiophyceae</taxon>
        <taxon>Prymnesiales</taxon>
        <taxon>Chrysochromulinaceae</taxon>
        <taxon>Chrysochromulina</taxon>
    </lineage>
</organism>
<protein>
    <submittedName>
        <fullName evidence="1">Uncharacterized protein</fullName>
    </submittedName>
</protein>
<dbReference type="Proteomes" id="UP000037460">
    <property type="component" value="Unassembled WGS sequence"/>
</dbReference>
<reference evidence="2" key="1">
    <citation type="journal article" date="2015" name="PLoS Genet.">
        <title>Genome Sequence and Transcriptome Analyses of Chrysochromulina tobin: Metabolic Tools for Enhanced Algal Fitness in the Prominent Order Prymnesiales (Haptophyceae).</title>
        <authorList>
            <person name="Hovde B.T."/>
            <person name="Deodato C.R."/>
            <person name="Hunsperger H.M."/>
            <person name="Ryken S.A."/>
            <person name="Yost W."/>
            <person name="Jha R.K."/>
            <person name="Patterson J."/>
            <person name="Monnat R.J. Jr."/>
            <person name="Barlow S.B."/>
            <person name="Starkenburg S.R."/>
            <person name="Cattolico R.A."/>
        </authorList>
    </citation>
    <scope>NUCLEOTIDE SEQUENCE</scope>
    <source>
        <strain evidence="2">CCMP291</strain>
    </source>
</reference>
<comment type="caution">
    <text evidence="1">The sequence shown here is derived from an EMBL/GenBank/DDBJ whole genome shotgun (WGS) entry which is preliminary data.</text>
</comment>
<sequence length="186" mass="20282">MIASAAPIVDASINNKAKALDPTLTDACYAALKLANVHYDEKTAEKTAAVAAEKAFERAELKEPLQSIGITDTREAIAAVHCTIDDELDLDKFCALILNANAAARKRERMHECVAPSSVKSSAPPCEPFSALTDPDRFPFGMVVNSNRISRMVDESMKRSTRRAARLSTESAHPLRRKVTFQLPAI</sequence>
<proteinExistence type="predicted"/>